<protein>
    <submittedName>
        <fullName evidence="5">Type II secretory ATPase GspE/PulE/Tfp pilus assembly ATPase PilB-like protein</fullName>
    </submittedName>
</protein>
<keyword evidence="6" id="KW-1185">Reference proteome</keyword>
<accession>A0ABU1WIF4</accession>
<comment type="similarity">
    <text evidence="1">Belongs to the GSP E family.</text>
</comment>
<dbReference type="InterPro" id="IPR027417">
    <property type="entry name" value="P-loop_NTPase"/>
</dbReference>
<dbReference type="RefSeq" id="WP_310312420.1">
    <property type="nucleotide sequence ID" value="NZ_JAVDWU010000002.1"/>
</dbReference>
<keyword evidence="3" id="KW-0067">ATP-binding</keyword>
<dbReference type="CDD" id="cd01129">
    <property type="entry name" value="PulE-GspE-like"/>
    <property type="match status" value="1"/>
</dbReference>
<keyword evidence="2" id="KW-0547">Nucleotide-binding</keyword>
<sequence length="642" mass="70126">MNPSTIGLTPGARLVRTLPQLMQAIERRHRAPVLSLGAALRLLGLLDEKTLHDLAAEDPDLLRSRSVELVHRLLLTEEDWQHALAMVAGLAEVDALTFELDEEALDILPLRIAQAHGVVPLGMANEQFFVASWAPTSESLYHELCSLTGHSVGLVWASREAIERRLELLDPGQHDEHGLQVLPALDLGQPGTGPLETGWVHSHAAVPLAELVAQAMVEVGNAADAEQLASATESAGMVRLVNQLISEAQQTGASDIHIEANPGDARTAIRMRRDGDLEHYLWVPARLRGPLVSRIKIMARLDIAERRRPQDGKIDFSEFGGKALELRVAVMPTHDGLEDVVLRLLESAKPLPLSKLGLQSRDQDLIASFSQRSFGLVLAAGPTGSGKTTTLHSMLAEVNTTERKIWTAEDPIEITQPGLRQVQVNPKIGLTFANAMRGFLRADPDIIMIGEVRDAETAHIAIEASLTGHLVLSTLHTNNACESVVRLLDLGMDPMNFADSLLGIVAQRLVRALCPRCAEDQPMDDLAWETLLDEYREGSALSRSEAEARLLKAAGLSTCSHVRTRHAVGCEHCGGKGYKGRMGIYEILQNSRAIKSLIQNRARPSDIFDTAVGEGMRSLRHDALEKVVQGRIDMKQARTAYL</sequence>
<dbReference type="Gene3D" id="3.30.450.90">
    <property type="match status" value="1"/>
</dbReference>
<dbReference type="Pfam" id="PF05157">
    <property type="entry name" value="MshEN"/>
    <property type="match status" value="1"/>
</dbReference>
<name>A0ABU1WIF4_9BURK</name>
<dbReference type="InterPro" id="IPR007831">
    <property type="entry name" value="T2SS_GspE_N"/>
</dbReference>
<dbReference type="Pfam" id="PF00437">
    <property type="entry name" value="T2SSE"/>
    <property type="match status" value="1"/>
</dbReference>
<dbReference type="SUPFAM" id="SSF160246">
    <property type="entry name" value="EspE N-terminal domain-like"/>
    <property type="match status" value="1"/>
</dbReference>
<reference evidence="5 6" key="1">
    <citation type="submission" date="2023-07" db="EMBL/GenBank/DDBJ databases">
        <title>Sorghum-associated microbial communities from plants grown in Nebraska, USA.</title>
        <authorList>
            <person name="Schachtman D."/>
        </authorList>
    </citation>
    <scope>NUCLEOTIDE SEQUENCE [LARGE SCALE GENOMIC DNA]</scope>
    <source>
        <strain evidence="5 6">4249</strain>
    </source>
</reference>
<evidence type="ECO:0000259" key="4">
    <source>
        <dbReference type="PROSITE" id="PS00662"/>
    </source>
</evidence>
<dbReference type="InterPro" id="IPR037257">
    <property type="entry name" value="T2SS_E_N_sf"/>
</dbReference>
<organism evidence="5 6">
    <name type="scientific">Hydrogenophaga palleronii</name>
    <dbReference type="NCBI Taxonomy" id="65655"/>
    <lineage>
        <taxon>Bacteria</taxon>
        <taxon>Pseudomonadati</taxon>
        <taxon>Pseudomonadota</taxon>
        <taxon>Betaproteobacteria</taxon>
        <taxon>Burkholderiales</taxon>
        <taxon>Comamonadaceae</taxon>
        <taxon>Hydrogenophaga</taxon>
    </lineage>
</organism>
<dbReference type="PANTHER" id="PTHR30258:SF3">
    <property type="entry name" value="SLL1921 PROTEIN"/>
    <property type="match status" value="1"/>
</dbReference>
<evidence type="ECO:0000313" key="5">
    <source>
        <dbReference type="EMBL" id="MDR7149053.1"/>
    </source>
</evidence>
<dbReference type="Gene3D" id="3.40.50.300">
    <property type="entry name" value="P-loop containing nucleotide triphosphate hydrolases"/>
    <property type="match status" value="1"/>
</dbReference>
<dbReference type="Gene3D" id="3.30.300.160">
    <property type="entry name" value="Type II secretion system, protein E, N-terminal domain"/>
    <property type="match status" value="1"/>
</dbReference>
<evidence type="ECO:0000256" key="2">
    <source>
        <dbReference type="ARBA" id="ARBA00022741"/>
    </source>
</evidence>
<dbReference type="PROSITE" id="PS00662">
    <property type="entry name" value="T2SP_E"/>
    <property type="match status" value="1"/>
</dbReference>
<proteinExistence type="inferred from homology"/>
<evidence type="ECO:0000256" key="3">
    <source>
        <dbReference type="ARBA" id="ARBA00022840"/>
    </source>
</evidence>
<dbReference type="SUPFAM" id="SSF52540">
    <property type="entry name" value="P-loop containing nucleoside triphosphate hydrolases"/>
    <property type="match status" value="1"/>
</dbReference>
<comment type="caution">
    <text evidence="5">The sequence shown here is derived from an EMBL/GenBank/DDBJ whole genome shotgun (WGS) entry which is preliminary data.</text>
</comment>
<evidence type="ECO:0000256" key="1">
    <source>
        <dbReference type="ARBA" id="ARBA00006611"/>
    </source>
</evidence>
<dbReference type="InterPro" id="IPR001482">
    <property type="entry name" value="T2SS/T4SS_dom"/>
</dbReference>
<dbReference type="EMBL" id="JAVDWU010000002">
    <property type="protein sequence ID" value="MDR7149053.1"/>
    <property type="molecule type" value="Genomic_DNA"/>
</dbReference>
<dbReference type="Proteomes" id="UP001265700">
    <property type="component" value="Unassembled WGS sequence"/>
</dbReference>
<gene>
    <name evidence="5" type="ORF">J2W49_001002</name>
</gene>
<evidence type="ECO:0000313" key="6">
    <source>
        <dbReference type="Proteomes" id="UP001265700"/>
    </source>
</evidence>
<dbReference type="PANTHER" id="PTHR30258">
    <property type="entry name" value="TYPE II SECRETION SYSTEM PROTEIN GSPE-RELATED"/>
    <property type="match status" value="1"/>
</dbReference>
<feature type="domain" description="Bacterial type II secretion system protein E" evidence="4">
    <location>
        <begin position="440"/>
        <end position="454"/>
    </location>
</feature>